<keyword evidence="1" id="KW-0175">Coiled coil</keyword>
<proteinExistence type="predicted"/>
<reference evidence="3" key="1">
    <citation type="journal article" date="2021" name="PeerJ">
        <title>Extensive microbial diversity within the chicken gut microbiome revealed by metagenomics and culture.</title>
        <authorList>
            <person name="Gilroy R."/>
            <person name="Ravi A."/>
            <person name="Getino M."/>
            <person name="Pursley I."/>
            <person name="Horton D.L."/>
            <person name="Alikhan N.F."/>
            <person name="Baker D."/>
            <person name="Gharbi K."/>
            <person name="Hall N."/>
            <person name="Watson M."/>
            <person name="Adriaenssens E.M."/>
            <person name="Foster-Nyarko E."/>
            <person name="Jarju S."/>
            <person name="Secka A."/>
            <person name="Antonio M."/>
            <person name="Oren A."/>
            <person name="Chaudhuri R.R."/>
            <person name="La Ragione R."/>
            <person name="Hildebrand F."/>
            <person name="Pallen M.J."/>
        </authorList>
    </citation>
    <scope>NUCLEOTIDE SEQUENCE</scope>
    <source>
        <strain evidence="3">CHK188-4685</strain>
    </source>
</reference>
<organism evidence="3 4">
    <name type="scientific">Candidatus Enterocloster faecavium</name>
    <dbReference type="NCBI Taxonomy" id="2838560"/>
    <lineage>
        <taxon>Bacteria</taxon>
        <taxon>Bacillati</taxon>
        <taxon>Bacillota</taxon>
        <taxon>Clostridia</taxon>
        <taxon>Lachnospirales</taxon>
        <taxon>Lachnospiraceae</taxon>
        <taxon>Enterocloster</taxon>
    </lineage>
</organism>
<reference evidence="3" key="2">
    <citation type="submission" date="2021-04" db="EMBL/GenBank/DDBJ databases">
        <authorList>
            <person name="Gilroy R."/>
        </authorList>
    </citation>
    <scope>NUCLEOTIDE SEQUENCE</scope>
    <source>
        <strain evidence="3">CHK188-4685</strain>
    </source>
</reference>
<feature type="transmembrane region" description="Helical" evidence="2">
    <location>
        <begin position="6"/>
        <end position="22"/>
    </location>
</feature>
<dbReference type="EMBL" id="DWYS01000083">
    <property type="protein sequence ID" value="HJB07563.1"/>
    <property type="molecule type" value="Genomic_DNA"/>
</dbReference>
<protein>
    <submittedName>
        <fullName evidence="3">Uncharacterized protein</fullName>
    </submittedName>
</protein>
<accession>A0A9D2L7V5</accession>
<gene>
    <name evidence="3" type="ORF">H9716_06800</name>
</gene>
<evidence type="ECO:0000256" key="1">
    <source>
        <dbReference type="SAM" id="Coils"/>
    </source>
</evidence>
<comment type="caution">
    <text evidence="3">The sequence shown here is derived from an EMBL/GenBank/DDBJ whole genome shotgun (WGS) entry which is preliminary data.</text>
</comment>
<name>A0A9D2L7V5_9FIRM</name>
<evidence type="ECO:0000313" key="3">
    <source>
        <dbReference type="EMBL" id="HJB07563.1"/>
    </source>
</evidence>
<evidence type="ECO:0000313" key="4">
    <source>
        <dbReference type="Proteomes" id="UP000886804"/>
    </source>
</evidence>
<keyword evidence="2" id="KW-0812">Transmembrane</keyword>
<sequence>MKDILLVIFLGCLIITAFLWMWDRRRWKRKEEEQAERQRKYLEQKEKADAHIGRLEQELDQAKREKYEIMLKAQGGEEQQAKRDRECLDRSDAARRAAMKIHLYSQLLKEQCQTEAAEKQCGIILRECEALLRDQSKPLSVYDDHEGEQQEI</sequence>
<feature type="coiled-coil region" evidence="1">
    <location>
        <begin position="28"/>
        <end position="72"/>
    </location>
</feature>
<keyword evidence="2" id="KW-0472">Membrane</keyword>
<dbReference type="Proteomes" id="UP000886804">
    <property type="component" value="Unassembled WGS sequence"/>
</dbReference>
<dbReference type="AlphaFoldDB" id="A0A9D2L7V5"/>
<evidence type="ECO:0000256" key="2">
    <source>
        <dbReference type="SAM" id="Phobius"/>
    </source>
</evidence>
<keyword evidence="2" id="KW-1133">Transmembrane helix</keyword>